<dbReference type="NCBIfam" id="NF033779">
    <property type="entry name" value="Tim44_TimA_adap"/>
    <property type="match status" value="1"/>
</dbReference>
<keyword evidence="7" id="KW-1185">Reference proteome</keyword>
<proteinExistence type="inferred from homology"/>
<evidence type="ECO:0000259" key="5">
    <source>
        <dbReference type="SMART" id="SM00978"/>
    </source>
</evidence>
<evidence type="ECO:0000256" key="1">
    <source>
        <dbReference type="ARBA" id="ARBA00004370"/>
    </source>
</evidence>
<accession>A0A4Q2IVJ2</accession>
<evidence type="ECO:0000313" key="7">
    <source>
        <dbReference type="Proteomes" id="UP000292347"/>
    </source>
</evidence>
<evidence type="ECO:0000256" key="2">
    <source>
        <dbReference type="ARBA" id="ARBA00009597"/>
    </source>
</evidence>
<sequence>MLVVVLLGMVAGFLALRLYAVLGKRTGHEQPLARPAEERVGVPPVPRTIDVQPEPRDVAQRHVEPAAESGLRAIVASDPTFDVAEFLEGAKSAYRMILEAFWKGDRDTLAWLTEAEVQTAFAAAIDAREEAGHTLDNRLVSIERAVISDASVAGGLARVTVRFDADIAAVTRDAEGQVVAGSLTDAVETHDVWTFARMLKSGDPNWKLSDTDEA</sequence>
<dbReference type="SMART" id="SM00978">
    <property type="entry name" value="Tim44"/>
    <property type="match status" value="1"/>
</dbReference>
<dbReference type="InterPro" id="IPR016985">
    <property type="entry name" value="UCP031890_Tim44-rel"/>
</dbReference>
<dbReference type="PANTHER" id="PTHR10721">
    <property type="entry name" value="MITOCHONDRIAL IMPORT INNER MEMBRANE TRANSLOCASE SUBUNIT TIM44"/>
    <property type="match status" value="1"/>
</dbReference>
<dbReference type="InterPro" id="IPR039544">
    <property type="entry name" value="Tim44-like"/>
</dbReference>
<keyword evidence="4" id="KW-0472">Membrane</keyword>
<organism evidence="6 7">
    <name type="scientific">Sphingomonas desiccabilis</name>
    <dbReference type="NCBI Taxonomy" id="429134"/>
    <lineage>
        <taxon>Bacteria</taxon>
        <taxon>Pseudomonadati</taxon>
        <taxon>Pseudomonadota</taxon>
        <taxon>Alphaproteobacteria</taxon>
        <taxon>Sphingomonadales</taxon>
        <taxon>Sphingomonadaceae</taxon>
        <taxon>Sphingomonas</taxon>
    </lineage>
</organism>
<reference evidence="6 7" key="1">
    <citation type="submission" date="2019-01" db="EMBL/GenBank/DDBJ databases">
        <title>Sphingomonas mucosissima sp. nov. and Sphingomonas desiccabilis sp. nov., from biological soil crusts in the Colorado Plateau, USA.</title>
        <authorList>
            <person name="Zhu D."/>
        </authorList>
    </citation>
    <scope>NUCLEOTIDE SEQUENCE [LARGE SCALE GENOMIC DNA]</scope>
    <source>
        <strain evidence="6 7">CP1D</strain>
    </source>
</reference>
<dbReference type="GO" id="GO:0051087">
    <property type="term" value="F:protein-folding chaperone binding"/>
    <property type="evidence" value="ECO:0007669"/>
    <property type="project" value="TreeGrafter"/>
</dbReference>
<comment type="similarity">
    <text evidence="2">Belongs to the Tim44 family.</text>
</comment>
<dbReference type="PIRSF" id="PIRSF031890">
    <property type="entry name" value="UCP031890_transporter_Tim44"/>
    <property type="match status" value="1"/>
</dbReference>
<dbReference type="InterPro" id="IPR007379">
    <property type="entry name" value="Tim44-like_dom"/>
</dbReference>
<dbReference type="Pfam" id="PF04280">
    <property type="entry name" value="Tim44"/>
    <property type="match status" value="1"/>
</dbReference>
<evidence type="ECO:0000256" key="3">
    <source>
        <dbReference type="ARBA" id="ARBA00022946"/>
    </source>
</evidence>
<evidence type="ECO:0000313" key="6">
    <source>
        <dbReference type="EMBL" id="RXZ34729.1"/>
    </source>
</evidence>
<dbReference type="GO" id="GO:0030150">
    <property type="term" value="P:protein import into mitochondrial matrix"/>
    <property type="evidence" value="ECO:0007669"/>
    <property type="project" value="TreeGrafter"/>
</dbReference>
<dbReference type="RefSeq" id="WP_129340513.1">
    <property type="nucleotide sequence ID" value="NZ_JACIDD010000001.1"/>
</dbReference>
<dbReference type="AlphaFoldDB" id="A0A4Q2IVJ2"/>
<dbReference type="Proteomes" id="UP000292347">
    <property type="component" value="Unassembled WGS sequence"/>
</dbReference>
<dbReference type="Gene3D" id="3.10.450.240">
    <property type="match status" value="1"/>
</dbReference>
<evidence type="ECO:0000256" key="4">
    <source>
        <dbReference type="ARBA" id="ARBA00023136"/>
    </source>
</evidence>
<keyword evidence="3" id="KW-0809">Transit peptide</keyword>
<name>A0A4Q2IVJ2_9SPHN</name>
<gene>
    <name evidence="6" type="ORF">EO081_03425</name>
</gene>
<dbReference type="SUPFAM" id="SSF54427">
    <property type="entry name" value="NTF2-like"/>
    <property type="match status" value="1"/>
</dbReference>
<feature type="domain" description="Tim44-like" evidence="5">
    <location>
        <begin position="67"/>
        <end position="213"/>
    </location>
</feature>
<dbReference type="InterPro" id="IPR032710">
    <property type="entry name" value="NTF2-like_dom_sf"/>
</dbReference>
<comment type="subcellular location">
    <subcellularLocation>
        <location evidence="1">Membrane</location>
    </subcellularLocation>
</comment>
<dbReference type="OrthoDB" id="9798618at2"/>
<protein>
    <submittedName>
        <fullName evidence="6">Tim44 domain-containing protein</fullName>
    </submittedName>
</protein>
<dbReference type="GO" id="GO:0016020">
    <property type="term" value="C:membrane"/>
    <property type="evidence" value="ECO:0007669"/>
    <property type="project" value="UniProtKB-SubCell"/>
</dbReference>
<dbReference type="EMBL" id="SDPT01000001">
    <property type="protein sequence ID" value="RXZ34729.1"/>
    <property type="molecule type" value="Genomic_DNA"/>
</dbReference>
<dbReference type="PANTHER" id="PTHR10721:SF1">
    <property type="entry name" value="MITOCHONDRIAL IMPORT INNER MEMBRANE TRANSLOCASE SUBUNIT TIM44"/>
    <property type="match status" value="1"/>
</dbReference>
<comment type="caution">
    <text evidence="6">The sequence shown here is derived from an EMBL/GenBank/DDBJ whole genome shotgun (WGS) entry which is preliminary data.</text>
</comment>